<evidence type="ECO:0000313" key="5">
    <source>
        <dbReference type="EMBL" id="NNU14782.1"/>
    </source>
</evidence>
<evidence type="ECO:0000256" key="1">
    <source>
        <dbReference type="ARBA" id="ARBA00022723"/>
    </source>
</evidence>
<dbReference type="GO" id="GO:0046872">
    <property type="term" value="F:metal ion binding"/>
    <property type="evidence" value="ECO:0007669"/>
    <property type="project" value="UniProtKB-KW"/>
</dbReference>
<protein>
    <submittedName>
        <fullName evidence="5">Acetylornithine deacetylase</fullName>
        <ecNumber evidence="5">3.5.1.16</ecNumber>
    </submittedName>
</protein>
<dbReference type="RefSeq" id="WP_173195705.1">
    <property type="nucleotide sequence ID" value="NZ_JABFCX010000001.1"/>
</dbReference>
<dbReference type="NCBIfam" id="NF006439">
    <property type="entry name" value="PRK08737.1"/>
    <property type="match status" value="1"/>
</dbReference>
<feature type="domain" description="Peptidase M20 dimerisation" evidence="4">
    <location>
        <begin position="164"/>
        <end position="256"/>
    </location>
</feature>
<dbReference type="InterPro" id="IPR036264">
    <property type="entry name" value="Bact_exopeptidase_dim_dom"/>
</dbReference>
<dbReference type="GO" id="GO:0008777">
    <property type="term" value="F:acetylornithine deacetylase activity"/>
    <property type="evidence" value="ECO:0007669"/>
    <property type="project" value="UniProtKB-EC"/>
</dbReference>
<dbReference type="Gene3D" id="3.40.630.10">
    <property type="entry name" value="Zn peptidases"/>
    <property type="match status" value="1"/>
</dbReference>
<sequence length="352" mass="37671">MAEELEAILGYLAPLIAADTQNPPRAIDGEHPLLASIRQSLPGFDIFVEDLGEGCLIIEAIRGQTDLVFNVHMDTVPVAPGWSHHPHTLTRGDDRAFGLGTCDTKGAAAILFALAARTDAPMHLLLTTDEEAGQSRCIRSYLEREREHRCAIVAEPTDGLARLSNRGLVSARMSFRGQSGHASVAGGRSAVHDAARLISTALEQPWAEENRLNFGRIEGGQKPNMIAAEAVLLFGFRSLPGTDHSELLESLAGIVPDADLAPRFVGPALPSDADGHSAKAQEHALQLAEEWGLATGEPVDFWTEASLFSEAGTPAIVLGAGSIKQAHAPDEFVTYEQLLTVSSLYERIISHG</sequence>
<evidence type="ECO:0000256" key="2">
    <source>
        <dbReference type="ARBA" id="ARBA00022801"/>
    </source>
</evidence>
<dbReference type="AlphaFoldDB" id="A0A7Y3W410"/>
<gene>
    <name evidence="5" type="ORF">HK107_00410</name>
</gene>
<dbReference type="Pfam" id="PF01546">
    <property type="entry name" value="Peptidase_M20"/>
    <property type="match status" value="1"/>
</dbReference>
<dbReference type="SUPFAM" id="SSF53187">
    <property type="entry name" value="Zn-dependent exopeptidases"/>
    <property type="match status" value="1"/>
</dbReference>
<dbReference type="Pfam" id="PF07687">
    <property type="entry name" value="M20_dimer"/>
    <property type="match status" value="1"/>
</dbReference>
<keyword evidence="6" id="KW-1185">Reference proteome</keyword>
<evidence type="ECO:0000256" key="3">
    <source>
        <dbReference type="ARBA" id="ARBA00023285"/>
    </source>
</evidence>
<name>A0A7Y3W410_9PROT</name>
<dbReference type="GO" id="GO:0006526">
    <property type="term" value="P:L-arginine biosynthetic process"/>
    <property type="evidence" value="ECO:0007669"/>
    <property type="project" value="TreeGrafter"/>
</dbReference>
<keyword evidence="1" id="KW-0479">Metal-binding</keyword>
<dbReference type="PANTHER" id="PTHR43808:SF31">
    <property type="entry name" value="N-ACETYL-L-CITRULLINE DEACETYLASE"/>
    <property type="match status" value="1"/>
</dbReference>
<dbReference type="InterPro" id="IPR050072">
    <property type="entry name" value="Peptidase_M20A"/>
</dbReference>
<dbReference type="EMBL" id="JABFCX010000001">
    <property type="protein sequence ID" value="NNU14782.1"/>
    <property type="molecule type" value="Genomic_DNA"/>
</dbReference>
<dbReference type="Proteomes" id="UP000536835">
    <property type="component" value="Unassembled WGS sequence"/>
</dbReference>
<reference evidence="5 6" key="1">
    <citation type="submission" date="2020-05" db="EMBL/GenBank/DDBJ databases">
        <title>Parvularcula mediterraneae sp. nov., isolated from polypropylene straw from shallow seawater of the seashore of Laganas in Zakynthos island, Greece.</title>
        <authorList>
            <person name="Szabo I."/>
            <person name="Al-Omari J."/>
            <person name="Rado J."/>
            <person name="Szerdahelyi G.S."/>
        </authorList>
    </citation>
    <scope>NUCLEOTIDE SEQUENCE [LARGE SCALE GENOMIC DNA]</scope>
    <source>
        <strain evidence="5 6">ZS-1/3</strain>
    </source>
</reference>
<proteinExistence type="predicted"/>
<dbReference type="InterPro" id="IPR002933">
    <property type="entry name" value="Peptidase_M20"/>
</dbReference>
<dbReference type="PANTHER" id="PTHR43808">
    <property type="entry name" value="ACETYLORNITHINE DEACETYLASE"/>
    <property type="match status" value="1"/>
</dbReference>
<dbReference type="InterPro" id="IPR011650">
    <property type="entry name" value="Peptidase_M20_dimer"/>
</dbReference>
<keyword evidence="2 5" id="KW-0378">Hydrolase</keyword>
<dbReference type="EC" id="3.5.1.16" evidence="5"/>
<comment type="caution">
    <text evidence="5">The sequence shown here is derived from an EMBL/GenBank/DDBJ whole genome shotgun (WGS) entry which is preliminary data.</text>
</comment>
<dbReference type="Gene3D" id="3.30.70.360">
    <property type="match status" value="1"/>
</dbReference>
<organism evidence="5 6">
    <name type="scientific">Parvularcula mediterranea</name>
    <dbReference type="NCBI Taxonomy" id="2732508"/>
    <lineage>
        <taxon>Bacteria</taxon>
        <taxon>Pseudomonadati</taxon>
        <taxon>Pseudomonadota</taxon>
        <taxon>Alphaproteobacteria</taxon>
        <taxon>Parvularculales</taxon>
        <taxon>Parvularculaceae</taxon>
        <taxon>Parvularcula</taxon>
    </lineage>
</organism>
<accession>A0A7Y3W410</accession>
<evidence type="ECO:0000313" key="6">
    <source>
        <dbReference type="Proteomes" id="UP000536835"/>
    </source>
</evidence>
<keyword evidence="3" id="KW-0170">Cobalt</keyword>
<dbReference type="SUPFAM" id="SSF55031">
    <property type="entry name" value="Bacterial exopeptidase dimerisation domain"/>
    <property type="match status" value="1"/>
</dbReference>
<evidence type="ECO:0000259" key="4">
    <source>
        <dbReference type="Pfam" id="PF07687"/>
    </source>
</evidence>